<sequence>MSALQAVKASPIQVHPVKAKENIETNKSVENIAAQAIAKATLSSSKKPLPYISQIKEATLVKQDTLKLADGSIVQYSKSIVGKGGFKTVYAGTRTKTDGTVSPVAVSSPHPCPQGFSTFSLNISEQKTNHCTGAKVVKLATKGGSYQLITISDLCTNENTHYAGNSVNDALYFKNPISNTTPHNRADKNYSRILYGLVKGVREYYSLLHAQGLYKGRHGDIKPSNFVFDNNKKQHLPTPYSTLKLIDLPEDPEGIVNVTPGFFGKGLNRHARDIHALRTMFIMALHFSLHHPMIEGDQDSPTVLMQPQERSALRAKVQQLFTMNQYAPTSSKQVKQKEENIKLLIRELNTQLTAFITQKNFRQKTGWHGHILITLFNSIVKLNLSVRLVQRSSFGKKSQKTAIFCMDKFLQFIKKDLGESGPTGSPMKPLPVPATAAASAERGSSKRKLSPKKLLPPTKKKPSNNSSS</sequence>
<dbReference type="Proteomes" id="UP000218775">
    <property type="component" value="Unassembled WGS sequence"/>
</dbReference>
<dbReference type="SUPFAM" id="SSF56112">
    <property type="entry name" value="Protein kinase-like (PK-like)"/>
    <property type="match status" value="1"/>
</dbReference>
<name>A0A2A4X783_UNCAE</name>
<evidence type="ECO:0008006" key="4">
    <source>
        <dbReference type="Google" id="ProtNLM"/>
    </source>
</evidence>
<reference evidence="3" key="1">
    <citation type="submission" date="2017-08" db="EMBL/GenBank/DDBJ databases">
        <title>A dynamic microbial community with high functional redundancy inhabits the cold, oxic subseafloor aquifer.</title>
        <authorList>
            <person name="Tully B.J."/>
            <person name="Wheat C.G."/>
            <person name="Glazer B.T."/>
            <person name="Huber J.A."/>
        </authorList>
    </citation>
    <scope>NUCLEOTIDE SEQUENCE [LARGE SCALE GENOMIC DNA]</scope>
</reference>
<organism evidence="2 3">
    <name type="scientific">Aerophobetes bacterium</name>
    <dbReference type="NCBI Taxonomy" id="2030807"/>
    <lineage>
        <taxon>Bacteria</taxon>
        <taxon>Candidatus Aerophobota</taxon>
    </lineage>
</organism>
<evidence type="ECO:0000313" key="2">
    <source>
        <dbReference type="EMBL" id="PCI77897.1"/>
    </source>
</evidence>
<dbReference type="EMBL" id="NVUK01000011">
    <property type="protein sequence ID" value="PCI77897.1"/>
    <property type="molecule type" value="Genomic_DNA"/>
</dbReference>
<protein>
    <recommendedName>
        <fullName evidence="4">Protein kinase domain-containing protein</fullName>
    </recommendedName>
</protein>
<evidence type="ECO:0000313" key="3">
    <source>
        <dbReference type="Proteomes" id="UP000218775"/>
    </source>
</evidence>
<gene>
    <name evidence="2" type="ORF">COB21_02245</name>
</gene>
<feature type="compositionally biased region" description="Low complexity" evidence="1">
    <location>
        <begin position="452"/>
        <end position="468"/>
    </location>
</feature>
<dbReference type="InterPro" id="IPR011009">
    <property type="entry name" value="Kinase-like_dom_sf"/>
</dbReference>
<comment type="caution">
    <text evidence="2">The sequence shown here is derived from an EMBL/GenBank/DDBJ whole genome shotgun (WGS) entry which is preliminary data.</text>
</comment>
<proteinExistence type="predicted"/>
<evidence type="ECO:0000256" key="1">
    <source>
        <dbReference type="SAM" id="MobiDB-lite"/>
    </source>
</evidence>
<accession>A0A2A4X783</accession>
<feature type="region of interest" description="Disordered" evidence="1">
    <location>
        <begin position="420"/>
        <end position="468"/>
    </location>
</feature>
<dbReference type="AlphaFoldDB" id="A0A2A4X783"/>